<name>A0A4V2YTA4_9ACTN</name>
<evidence type="ECO:0000313" key="9">
    <source>
        <dbReference type="Proteomes" id="UP000295217"/>
    </source>
</evidence>
<dbReference type="InterPro" id="IPR051619">
    <property type="entry name" value="TypeII_TA_RNase_PINc/VapC"/>
</dbReference>
<dbReference type="RefSeq" id="WP_132101138.1">
    <property type="nucleotide sequence ID" value="NZ_SMLB01000001.1"/>
</dbReference>
<dbReference type="GO" id="GO:0090729">
    <property type="term" value="F:toxin activity"/>
    <property type="evidence" value="ECO:0007669"/>
    <property type="project" value="UniProtKB-KW"/>
</dbReference>
<feature type="domain" description="PIN" evidence="7">
    <location>
        <begin position="2"/>
        <end position="122"/>
    </location>
</feature>
<dbReference type="PANTHER" id="PTHR35901">
    <property type="entry name" value="RIBONUCLEASE VAPC3"/>
    <property type="match status" value="1"/>
</dbReference>
<dbReference type="OrthoDB" id="4377304at2"/>
<gene>
    <name evidence="6" type="primary">vapC</name>
    <name evidence="8" type="ORF">E1262_00845</name>
</gene>
<keyword evidence="5 6" id="KW-0460">Magnesium</keyword>
<dbReference type="Pfam" id="PF01850">
    <property type="entry name" value="PIN"/>
    <property type="match status" value="1"/>
</dbReference>
<keyword evidence="4 6" id="KW-0378">Hydrolase</keyword>
<dbReference type="GO" id="GO:0000287">
    <property type="term" value="F:magnesium ion binding"/>
    <property type="evidence" value="ECO:0007669"/>
    <property type="project" value="UniProtKB-UniRule"/>
</dbReference>
<evidence type="ECO:0000256" key="2">
    <source>
        <dbReference type="ARBA" id="ARBA00022722"/>
    </source>
</evidence>
<protein>
    <recommendedName>
        <fullName evidence="6">Ribonuclease VapC</fullName>
        <shortName evidence="6">RNase VapC</shortName>
        <ecNumber evidence="6">3.1.-.-</ecNumber>
    </recommendedName>
    <alternativeName>
        <fullName evidence="6">Toxin VapC</fullName>
    </alternativeName>
</protein>
<dbReference type="InterPro" id="IPR022907">
    <property type="entry name" value="VapC_family"/>
</dbReference>
<dbReference type="InterPro" id="IPR029060">
    <property type="entry name" value="PIN-like_dom_sf"/>
</dbReference>
<keyword evidence="1 6" id="KW-1277">Toxin-antitoxin system</keyword>
<reference evidence="8 9" key="1">
    <citation type="submission" date="2019-02" db="EMBL/GenBank/DDBJ databases">
        <title>Draft genome sequences of novel Actinobacteria.</title>
        <authorList>
            <person name="Sahin N."/>
            <person name="Ay H."/>
            <person name="Saygin H."/>
        </authorList>
    </citation>
    <scope>NUCLEOTIDE SEQUENCE [LARGE SCALE GENOMIC DNA]</scope>
    <source>
        <strain evidence="8 9">8K307</strain>
    </source>
</reference>
<dbReference type="EMBL" id="SMLB01000001">
    <property type="protein sequence ID" value="TDD73067.1"/>
    <property type="molecule type" value="Genomic_DNA"/>
</dbReference>
<dbReference type="SUPFAM" id="SSF88723">
    <property type="entry name" value="PIN domain-like"/>
    <property type="match status" value="1"/>
</dbReference>
<evidence type="ECO:0000256" key="1">
    <source>
        <dbReference type="ARBA" id="ARBA00022649"/>
    </source>
</evidence>
<accession>A0A4V2YTA4</accession>
<dbReference type="PANTHER" id="PTHR35901:SF1">
    <property type="entry name" value="EXONUCLEASE VAPC9"/>
    <property type="match status" value="1"/>
</dbReference>
<evidence type="ECO:0000259" key="7">
    <source>
        <dbReference type="Pfam" id="PF01850"/>
    </source>
</evidence>
<evidence type="ECO:0000256" key="3">
    <source>
        <dbReference type="ARBA" id="ARBA00022723"/>
    </source>
</evidence>
<dbReference type="InterPro" id="IPR002716">
    <property type="entry name" value="PIN_dom"/>
</dbReference>
<dbReference type="GO" id="GO:0004540">
    <property type="term" value="F:RNA nuclease activity"/>
    <property type="evidence" value="ECO:0007669"/>
    <property type="project" value="InterPro"/>
</dbReference>
<comment type="caution">
    <text evidence="8">The sequence shown here is derived from an EMBL/GenBank/DDBJ whole genome shotgun (WGS) entry which is preliminary data.</text>
</comment>
<evidence type="ECO:0000256" key="6">
    <source>
        <dbReference type="HAMAP-Rule" id="MF_00265"/>
    </source>
</evidence>
<keyword evidence="2 6" id="KW-0540">Nuclease</keyword>
<evidence type="ECO:0000256" key="4">
    <source>
        <dbReference type="ARBA" id="ARBA00022801"/>
    </source>
</evidence>
<feature type="binding site" evidence="6">
    <location>
        <position position="5"/>
    </location>
    <ligand>
        <name>Mg(2+)</name>
        <dbReference type="ChEBI" id="CHEBI:18420"/>
    </ligand>
</feature>
<feature type="binding site" evidence="6">
    <location>
        <position position="97"/>
    </location>
    <ligand>
        <name>Mg(2+)</name>
        <dbReference type="ChEBI" id="CHEBI:18420"/>
    </ligand>
</feature>
<keyword evidence="6" id="KW-0800">Toxin</keyword>
<dbReference type="HAMAP" id="MF_00265">
    <property type="entry name" value="VapC_Nob1"/>
    <property type="match status" value="1"/>
</dbReference>
<dbReference type="AlphaFoldDB" id="A0A4V2YTA4"/>
<dbReference type="GO" id="GO:0016787">
    <property type="term" value="F:hydrolase activity"/>
    <property type="evidence" value="ECO:0007669"/>
    <property type="project" value="UniProtKB-KW"/>
</dbReference>
<comment type="cofactor">
    <cofactor evidence="6">
        <name>Mg(2+)</name>
        <dbReference type="ChEBI" id="CHEBI:18420"/>
    </cofactor>
</comment>
<comment type="similarity">
    <text evidence="6">Belongs to the PINc/VapC protein family.</text>
</comment>
<sequence length="142" mass="15386">MIVVDAGVWVRALVDGGLSGDACRQALSDDLEWAAPAHAPIEVLRTIRRYESAELITTAQADAFASAVREVEVQYTGPETWLLAMIWDRRHNVSPYDAPYVALAQRYGVPLVTLDERLGRAAAAAGIDVVIPTPASGEQRSQ</sequence>
<evidence type="ECO:0000313" key="8">
    <source>
        <dbReference type="EMBL" id="TDD73067.1"/>
    </source>
</evidence>
<dbReference type="EC" id="3.1.-.-" evidence="6"/>
<comment type="function">
    <text evidence="6">Toxic component of a toxin-antitoxin (TA) system. An RNase.</text>
</comment>
<dbReference type="Proteomes" id="UP000295217">
    <property type="component" value="Unassembled WGS sequence"/>
</dbReference>
<keyword evidence="3 6" id="KW-0479">Metal-binding</keyword>
<dbReference type="CDD" id="cd09873">
    <property type="entry name" value="PIN_Pae0151-like"/>
    <property type="match status" value="1"/>
</dbReference>
<proteinExistence type="inferred from homology"/>
<dbReference type="InterPro" id="IPR044153">
    <property type="entry name" value="PIN_Pae0151-like"/>
</dbReference>
<organism evidence="8 9">
    <name type="scientific">Jiangella aurantiaca</name>
    <dbReference type="NCBI Taxonomy" id="2530373"/>
    <lineage>
        <taxon>Bacteria</taxon>
        <taxon>Bacillati</taxon>
        <taxon>Actinomycetota</taxon>
        <taxon>Actinomycetes</taxon>
        <taxon>Jiangellales</taxon>
        <taxon>Jiangellaceae</taxon>
        <taxon>Jiangella</taxon>
    </lineage>
</organism>
<keyword evidence="9" id="KW-1185">Reference proteome</keyword>
<evidence type="ECO:0000256" key="5">
    <source>
        <dbReference type="ARBA" id="ARBA00022842"/>
    </source>
</evidence>
<dbReference type="Gene3D" id="3.40.50.1010">
    <property type="entry name" value="5'-nuclease"/>
    <property type="match status" value="1"/>
</dbReference>